<dbReference type="Proteomes" id="UP000298061">
    <property type="component" value="Unassembled WGS sequence"/>
</dbReference>
<keyword evidence="2" id="KW-0472">Membrane</keyword>
<sequence length="330" mass="36283">MSSSRRSSVSSVDSITNQSTPLLGPAEQDEPSPTLVLVHDEEAQNESFDFLSDDDLEDDFSTQVDRLGTSPIPLLSPTLIFLYLLTPYLKLGAMFLPSTDLALSRSVPALLIFALFSAAARYMWYMLAKYIGRADLEEIVLDAFARSRSHEQRRSILRGLVRETSNIPPNAVIAVAEALTLLLAIPCLVITTPPLPIPGSLRRLTKFPISKFIVYLVVVVLSLLSTSVSAILSDILLILALSSTYVLPALLHITIHEFHSPLSIVLPNSSPSSPVSPSDAADELLQRKERTLQRRRLTRRMVWDVCAWLMLLPVGGGGTVWAIGRIAGKW</sequence>
<evidence type="ECO:0000256" key="2">
    <source>
        <dbReference type="SAM" id="Phobius"/>
    </source>
</evidence>
<feature type="transmembrane region" description="Helical" evidence="2">
    <location>
        <begin position="108"/>
        <end position="127"/>
    </location>
</feature>
<name>A0A4Z0A342_9AGAM</name>
<proteinExistence type="predicted"/>
<gene>
    <name evidence="3" type="ORF">EWM64_g3372</name>
</gene>
<feature type="transmembrane region" description="Helical" evidence="2">
    <location>
        <begin position="237"/>
        <end position="255"/>
    </location>
</feature>
<feature type="transmembrane region" description="Helical" evidence="2">
    <location>
        <begin position="74"/>
        <end position="96"/>
    </location>
</feature>
<feature type="region of interest" description="Disordered" evidence="1">
    <location>
        <begin position="1"/>
        <end position="33"/>
    </location>
</feature>
<comment type="caution">
    <text evidence="3">The sequence shown here is derived from an EMBL/GenBank/DDBJ whole genome shotgun (WGS) entry which is preliminary data.</text>
</comment>
<dbReference type="AlphaFoldDB" id="A0A4Z0A342"/>
<protein>
    <submittedName>
        <fullName evidence="3">Uncharacterized protein</fullName>
    </submittedName>
</protein>
<feature type="compositionally biased region" description="Low complexity" evidence="1">
    <location>
        <begin position="1"/>
        <end position="14"/>
    </location>
</feature>
<keyword evidence="2" id="KW-0812">Transmembrane</keyword>
<reference evidence="3 4" key="1">
    <citation type="submission" date="2019-02" db="EMBL/GenBank/DDBJ databases">
        <title>Genome sequencing of the rare red list fungi Hericium alpestre (H. flagellum).</title>
        <authorList>
            <person name="Buettner E."/>
            <person name="Kellner H."/>
        </authorList>
    </citation>
    <scope>NUCLEOTIDE SEQUENCE [LARGE SCALE GENOMIC DNA]</scope>
    <source>
        <strain evidence="3 4">DSM 108284</strain>
    </source>
</reference>
<evidence type="ECO:0000256" key="1">
    <source>
        <dbReference type="SAM" id="MobiDB-lite"/>
    </source>
</evidence>
<feature type="transmembrane region" description="Helical" evidence="2">
    <location>
        <begin position="302"/>
        <end position="324"/>
    </location>
</feature>
<evidence type="ECO:0000313" key="4">
    <source>
        <dbReference type="Proteomes" id="UP000298061"/>
    </source>
</evidence>
<evidence type="ECO:0000313" key="3">
    <source>
        <dbReference type="EMBL" id="TFY80641.1"/>
    </source>
</evidence>
<keyword evidence="2" id="KW-1133">Transmembrane helix</keyword>
<dbReference type="OrthoDB" id="3259324at2759"/>
<keyword evidence="4" id="KW-1185">Reference proteome</keyword>
<accession>A0A4Z0A342</accession>
<organism evidence="3 4">
    <name type="scientific">Hericium alpestre</name>
    <dbReference type="NCBI Taxonomy" id="135208"/>
    <lineage>
        <taxon>Eukaryota</taxon>
        <taxon>Fungi</taxon>
        <taxon>Dikarya</taxon>
        <taxon>Basidiomycota</taxon>
        <taxon>Agaricomycotina</taxon>
        <taxon>Agaricomycetes</taxon>
        <taxon>Russulales</taxon>
        <taxon>Hericiaceae</taxon>
        <taxon>Hericium</taxon>
    </lineage>
</organism>
<dbReference type="EMBL" id="SFCI01000310">
    <property type="protein sequence ID" value="TFY80641.1"/>
    <property type="molecule type" value="Genomic_DNA"/>
</dbReference>
<feature type="transmembrane region" description="Helical" evidence="2">
    <location>
        <begin position="212"/>
        <end position="231"/>
    </location>
</feature>